<accession>A0ACC2KCF1</accession>
<gene>
    <name evidence="1" type="ORF">MRB53_014811</name>
</gene>
<keyword evidence="2" id="KW-1185">Reference proteome</keyword>
<name>A0ACC2KCF1_PERAE</name>
<reference evidence="1 2" key="1">
    <citation type="journal article" date="2022" name="Hortic Res">
        <title>A haplotype resolved chromosomal level avocado genome allows analysis of novel avocado genes.</title>
        <authorList>
            <person name="Nath O."/>
            <person name="Fletcher S.J."/>
            <person name="Hayward A."/>
            <person name="Shaw L.M."/>
            <person name="Masouleh A.K."/>
            <person name="Furtado A."/>
            <person name="Henry R.J."/>
            <person name="Mitter N."/>
        </authorList>
    </citation>
    <scope>NUCLEOTIDE SEQUENCE [LARGE SCALE GENOMIC DNA]</scope>
    <source>
        <strain evidence="2">cv. Hass</strain>
    </source>
</reference>
<protein>
    <submittedName>
        <fullName evidence="1">Uncharacterized protein</fullName>
    </submittedName>
</protein>
<comment type="caution">
    <text evidence="1">The sequence shown here is derived from an EMBL/GenBank/DDBJ whole genome shotgun (WGS) entry which is preliminary data.</text>
</comment>
<dbReference type="EMBL" id="CM056812">
    <property type="protein sequence ID" value="KAJ8618625.1"/>
    <property type="molecule type" value="Genomic_DNA"/>
</dbReference>
<proteinExistence type="predicted"/>
<sequence>MPSSPFSVNEVVASQSSLSPDGLSLLALESAIDLSSSPSPDNIWAYLPLELGSLASLHRLDLHTNRLYGSIPSSLSNASTLHGDNLSGNLPLDLQSPPSTSRATPHPAPSQTLSPIPASSSASLWPKTNFLARIQTRYGQSQVV</sequence>
<dbReference type="Proteomes" id="UP001234297">
    <property type="component" value="Chromosome 4"/>
</dbReference>
<evidence type="ECO:0000313" key="2">
    <source>
        <dbReference type="Proteomes" id="UP001234297"/>
    </source>
</evidence>
<evidence type="ECO:0000313" key="1">
    <source>
        <dbReference type="EMBL" id="KAJ8618625.1"/>
    </source>
</evidence>
<organism evidence="1 2">
    <name type="scientific">Persea americana</name>
    <name type="common">Avocado</name>
    <dbReference type="NCBI Taxonomy" id="3435"/>
    <lineage>
        <taxon>Eukaryota</taxon>
        <taxon>Viridiplantae</taxon>
        <taxon>Streptophyta</taxon>
        <taxon>Embryophyta</taxon>
        <taxon>Tracheophyta</taxon>
        <taxon>Spermatophyta</taxon>
        <taxon>Magnoliopsida</taxon>
        <taxon>Magnoliidae</taxon>
        <taxon>Laurales</taxon>
        <taxon>Lauraceae</taxon>
        <taxon>Persea</taxon>
    </lineage>
</organism>